<feature type="transmembrane region" description="Helical" evidence="9">
    <location>
        <begin position="235"/>
        <end position="254"/>
    </location>
</feature>
<evidence type="ECO:0000256" key="2">
    <source>
        <dbReference type="ARBA" id="ARBA00006413"/>
    </source>
</evidence>
<dbReference type="eggNOG" id="COG2704">
    <property type="taxonomic scope" value="Bacteria"/>
</dbReference>
<feature type="transmembrane region" description="Helical" evidence="9">
    <location>
        <begin position="334"/>
        <end position="360"/>
    </location>
</feature>
<evidence type="ECO:0000256" key="3">
    <source>
        <dbReference type="ARBA" id="ARBA00022448"/>
    </source>
</evidence>
<evidence type="ECO:0000256" key="6">
    <source>
        <dbReference type="ARBA" id="ARBA00022692"/>
    </source>
</evidence>
<feature type="transmembrane region" description="Helical" evidence="9">
    <location>
        <begin position="133"/>
        <end position="159"/>
    </location>
</feature>
<sequence length="450" mass="47341">MYALYVIVQILLFLIPLALGAKYGPMALIGMSGVSVFILVEFMRLRPASPPLTAIFIVLAVISASAAMSAAGGMDYLVGIAEKALRAHPTQIPVVGPLVVWLFTVLSGTGNIAFALIPIMYEVSYAAKIRPERILSTATTVSQLALLASPVAAVTYIFLTLTEGTGNTLGKILLVTVPSTLIATILTSLLMSRWGKNLDDDPEYQRRLAAGEVEPPRPAGEEVDRELPPRAAWSAYIFLVGVIIGVVLGLFQSLRPHYEKSLSDGTFEEATVSMTFLIPIIMFAVAGLIMIVCKIKTKRVLEEDIIGTGLIAALLLTTVPVLAGTIFNDHTDEIVSFVNSAIGLSVVLFAFILFALTALIQSQSATVAIIVPAALTAGLGVGPMAGMLGATVGNNVLASMSGLGQACILTDKTGSTKQGSFLINGSFLVPMLLCAVFSVAAGLLIQAVVY</sequence>
<reference evidence="10 11" key="1">
    <citation type="submission" date="2012-02" db="EMBL/GenBank/DDBJ databases">
        <title>Whole genome shotgun sequence of Gordonia sputi NBRC 100414.</title>
        <authorList>
            <person name="Yoshida I."/>
            <person name="Hosoyama A."/>
            <person name="Tsuchikane K."/>
            <person name="Katsumata H."/>
            <person name="Yamazaki S."/>
            <person name="Fujita N."/>
        </authorList>
    </citation>
    <scope>NUCLEOTIDE SEQUENCE [LARGE SCALE GENOMIC DNA]</scope>
    <source>
        <strain evidence="10 11">NBRC 100414</strain>
    </source>
</reference>
<keyword evidence="11" id="KW-1185">Reference proteome</keyword>
<comment type="subcellular location">
    <subcellularLocation>
        <location evidence="1">Cell inner membrane</location>
        <topology evidence="1">Multi-pass membrane protein</topology>
    </subcellularLocation>
</comment>
<evidence type="ECO:0000313" key="11">
    <source>
        <dbReference type="Proteomes" id="UP000005845"/>
    </source>
</evidence>
<dbReference type="RefSeq" id="WP_005206458.1">
    <property type="nucleotide sequence ID" value="NZ_BAFC01000072.1"/>
</dbReference>
<feature type="transmembrane region" description="Helical" evidence="9">
    <location>
        <begin position="52"/>
        <end position="78"/>
    </location>
</feature>
<dbReference type="EMBL" id="BAFC01000072">
    <property type="protein sequence ID" value="GAB39587.1"/>
    <property type="molecule type" value="Genomic_DNA"/>
</dbReference>
<feature type="transmembrane region" description="Helical" evidence="9">
    <location>
        <begin position="427"/>
        <end position="449"/>
    </location>
</feature>
<dbReference type="AlphaFoldDB" id="H5U1H9"/>
<evidence type="ECO:0000256" key="5">
    <source>
        <dbReference type="ARBA" id="ARBA00022519"/>
    </source>
</evidence>
<evidence type="ECO:0000256" key="1">
    <source>
        <dbReference type="ARBA" id="ARBA00004429"/>
    </source>
</evidence>
<evidence type="ECO:0000313" key="10">
    <source>
        <dbReference type="EMBL" id="GAB39587.1"/>
    </source>
</evidence>
<feature type="transmembrane region" description="Helical" evidence="9">
    <location>
        <begin position="171"/>
        <end position="191"/>
    </location>
</feature>
<dbReference type="PANTHER" id="PTHR36106">
    <property type="entry name" value="ANAEROBIC C4-DICARBOXYLATE TRANSPORTER DCUB"/>
    <property type="match status" value="1"/>
</dbReference>
<comment type="caution">
    <text evidence="10">The sequence shown here is derived from an EMBL/GenBank/DDBJ whole genome shotgun (WGS) entry which is preliminary data.</text>
</comment>
<dbReference type="Proteomes" id="UP000005845">
    <property type="component" value="Unassembled WGS sequence"/>
</dbReference>
<feature type="transmembrane region" description="Helical" evidence="9">
    <location>
        <begin position="305"/>
        <end position="328"/>
    </location>
</feature>
<feature type="transmembrane region" description="Helical" evidence="9">
    <location>
        <begin position="98"/>
        <end position="121"/>
    </location>
</feature>
<keyword evidence="4" id="KW-1003">Cell membrane</keyword>
<comment type="similarity">
    <text evidence="2">Belongs to the DcuA/DcuB transporter (TC 2.A.13.1) family.</text>
</comment>
<keyword evidence="3" id="KW-0813">Transport</keyword>
<name>H5U1H9_9ACTN</name>
<keyword evidence="5" id="KW-0997">Cell inner membrane</keyword>
<keyword evidence="7 9" id="KW-1133">Transmembrane helix</keyword>
<evidence type="ECO:0000256" key="4">
    <source>
        <dbReference type="ARBA" id="ARBA00022475"/>
    </source>
</evidence>
<organism evidence="10 11">
    <name type="scientific">Gordonia sputi NBRC 100414</name>
    <dbReference type="NCBI Taxonomy" id="1089453"/>
    <lineage>
        <taxon>Bacteria</taxon>
        <taxon>Bacillati</taxon>
        <taxon>Actinomycetota</taxon>
        <taxon>Actinomycetes</taxon>
        <taxon>Mycobacteriales</taxon>
        <taxon>Gordoniaceae</taxon>
        <taxon>Gordonia</taxon>
    </lineage>
</organism>
<dbReference type="GO" id="GO:0005886">
    <property type="term" value="C:plasma membrane"/>
    <property type="evidence" value="ECO:0007669"/>
    <property type="project" value="UniProtKB-SubCell"/>
</dbReference>
<dbReference type="PANTHER" id="PTHR36106:SF1">
    <property type="entry name" value="ANAEROBIC C4-DICARBOXYLATE TRANSPORTER DCUB"/>
    <property type="match status" value="1"/>
</dbReference>
<feature type="transmembrane region" description="Helical" evidence="9">
    <location>
        <begin position="274"/>
        <end position="293"/>
    </location>
</feature>
<evidence type="ECO:0000256" key="9">
    <source>
        <dbReference type="SAM" id="Phobius"/>
    </source>
</evidence>
<dbReference type="Pfam" id="PF03605">
    <property type="entry name" value="DcuA_DcuB"/>
    <property type="match status" value="1"/>
</dbReference>
<dbReference type="GO" id="GO:0015556">
    <property type="term" value="F:C4-dicarboxylate transmembrane transporter activity"/>
    <property type="evidence" value="ECO:0007669"/>
    <property type="project" value="InterPro"/>
</dbReference>
<feature type="transmembrane region" description="Helical" evidence="9">
    <location>
        <begin position="367"/>
        <end position="390"/>
    </location>
</feature>
<gene>
    <name evidence="10" type="primary">dcu</name>
    <name evidence="10" type="ORF">GOSPT_072_00400</name>
</gene>
<protein>
    <submittedName>
        <fullName evidence="10">C4-dicarboxylate transporter</fullName>
    </submittedName>
</protein>
<proteinExistence type="inferred from homology"/>
<keyword evidence="6 9" id="KW-0812">Transmembrane</keyword>
<evidence type="ECO:0000256" key="8">
    <source>
        <dbReference type="ARBA" id="ARBA00023136"/>
    </source>
</evidence>
<accession>H5U1H9</accession>
<feature type="transmembrane region" description="Helical" evidence="9">
    <location>
        <begin position="30"/>
        <end position="45"/>
    </location>
</feature>
<keyword evidence="8 9" id="KW-0472">Membrane</keyword>
<evidence type="ECO:0000256" key="7">
    <source>
        <dbReference type="ARBA" id="ARBA00022989"/>
    </source>
</evidence>
<dbReference type="InterPro" id="IPR004668">
    <property type="entry name" value="Anaer_Dcu_memb_transpt"/>
</dbReference>